<evidence type="ECO:0000313" key="2">
    <source>
        <dbReference type="Proteomes" id="UP000009223"/>
    </source>
</evidence>
<dbReference type="Proteomes" id="UP000009223">
    <property type="component" value="Chromosome"/>
</dbReference>
<reference evidence="1 2" key="2">
    <citation type="journal article" date="2011" name="ISME J.">
        <title>RNA-seq reveals cooperative metabolic interactions between two termite-gut spirochete species in co-culture.</title>
        <authorList>
            <person name="Rosenthal A.Z."/>
            <person name="Matson E.G."/>
            <person name="Eldar A."/>
            <person name="Leadbetter J.R."/>
        </authorList>
    </citation>
    <scope>NUCLEOTIDE SEQUENCE [LARGE SCALE GENOMIC DNA]</scope>
    <source>
        <strain evidence="2">ATCC BAA-887 / DSM 12427 / ZAS-2</strain>
    </source>
</reference>
<dbReference type="EMBL" id="CP001843">
    <property type="protein sequence ID" value="AEF85493.1"/>
    <property type="molecule type" value="Genomic_DNA"/>
</dbReference>
<dbReference type="AlphaFoldDB" id="F5YLE2"/>
<keyword evidence="2" id="KW-1185">Reference proteome</keyword>
<sequence length="257" mass="28910">MAVENSVEITGKKIFFLYPAVIVQNDIVEALIQEELEVYVIKDHEKLRKIVTQYPDSVILVNISEQMPEGDWERWIRGIMADQATARVDIGILCPNGDAKLQQKYVNILKLKCGYIQVKSDSKVLFRQLMEALKAANARGQRKHIRAALEGDAVTAINLPVNGDFIKGTLKDISTVGLSCVFERDPGLGKNSLCQDVQIKLQSMILKIEGIVFGSRIDGDTKIYVIVFTQRTDPAVRAKIRKYIQTTLQSRIDAEFK</sequence>
<dbReference type="eggNOG" id="ENOG5033UH1">
    <property type="taxonomic scope" value="Bacteria"/>
</dbReference>
<dbReference type="KEGG" id="tpi:TREPR_0496"/>
<proteinExistence type="predicted"/>
<reference evidence="2" key="1">
    <citation type="submission" date="2009-12" db="EMBL/GenBank/DDBJ databases">
        <title>Complete sequence of Treponema primitia strain ZAS-2.</title>
        <authorList>
            <person name="Tetu S.G."/>
            <person name="Matson E."/>
            <person name="Ren Q."/>
            <person name="Seshadri R."/>
            <person name="Elbourne L."/>
            <person name="Hassan K.A."/>
            <person name="Durkin A."/>
            <person name="Radune D."/>
            <person name="Mohamoud Y."/>
            <person name="Shay R."/>
            <person name="Jin S."/>
            <person name="Zhang X."/>
            <person name="Lucey K."/>
            <person name="Ballor N.R."/>
            <person name="Ottesen E."/>
            <person name="Rosenthal R."/>
            <person name="Allen A."/>
            <person name="Leadbetter J.R."/>
            <person name="Paulsen I.T."/>
        </authorList>
    </citation>
    <scope>NUCLEOTIDE SEQUENCE [LARGE SCALE GENOMIC DNA]</scope>
    <source>
        <strain evidence="2">ATCC BAA-887 / DSM 12427 / ZAS-2</strain>
    </source>
</reference>
<accession>F5YLE2</accession>
<name>F5YLE2_TREPZ</name>
<protein>
    <submittedName>
        <fullName evidence="1">Type IV pilus assembly protein PilZ</fullName>
    </submittedName>
</protein>
<dbReference type="STRING" id="545694.TREPR_0496"/>
<organism evidence="1 2">
    <name type="scientific">Treponema primitia (strain ATCC BAA-887 / DSM 12427 / ZAS-2)</name>
    <dbReference type="NCBI Taxonomy" id="545694"/>
    <lineage>
        <taxon>Bacteria</taxon>
        <taxon>Pseudomonadati</taxon>
        <taxon>Spirochaetota</taxon>
        <taxon>Spirochaetia</taxon>
        <taxon>Spirochaetales</taxon>
        <taxon>Treponemataceae</taxon>
        <taxon>Treponema</taxon>
    </lineage>
</organism>
<dbReference type="OrthoDB" id="356575at2"/>
<dbReference type="HOGENOM" id="CLU_094597_0_0_12"/>
<gene>
    <name evidence="1" type="ordered locus">TREPR_0496</name>
</gene>
<evidence type="ECO:0000313" key="1">
    <source>
        <dbReference type="EMBL" id="AEF85493.1"/>
    </source>
</evidence>